<evidence type="ECO:0000313" key="4">
    <source>
        <dbReference type="Proteomes" id="UP001057498"/>
    </source>
</evidence>
<keyword evidence="4" id="KW-1185">Reference proteome</keyword>
<dbReference type="NCBIfam" id="TIGR01552">
    <property type="entry name" value="phd_fam"/>
    <property type="match status" value="1"/>
</dbReference>
<dbReference type="InterPro" id="IPR051416">
    <property type="entry name" value="phD-YefM_TA_antitoxins"/>
</dbReference>
<dbReference type="InterPro" id="IPR006442">
    <property type="entry name" value="Antitoxin_Phd/YefM"/>
</dbReference>
<evidence type="ECO:0000256" key="2">
    <source>
        <dbReference type="RuleBase" id="RU362080"/>
    </source>
</evidence>
<protein>
    <recommendedName>
        <fullName evidence="2">Antitoxin</fullName>
    </recommendedName>
</protein>
<dbReference type="EMBL" id="AP025730">
    <property type="protein sequence ID" value="BDI07576.1"/>
    <property type="molecule type" value="Genomic_DNA"/>
</dbReference>
<comment type="similarity">
    <text evidence="1 2">Belongs to the phD/YefM antitoxin family.</text>
</comment>
<dbReference type="PANTHER" id="PTHR35377">
    <property type="entry name" value="ANTITOXIN VAPB49-RELATED-RELATED"/>
    <property type="match status" value="1"/>
</dbReference>
<dbReference type="InterPro" id="IPR036165">
    <property type="entry name" value="YefM-like_sf"/>
</dbReference>
<evidence type="ECO:0000256" key="1">
    <source>
        <dbReference type="ARBA" id="ARBA00009981"/>
    </source>
</evidence>
<reference evidence="3" key="1">
    <citation type="submission" date="2022-04" db="EMBL/GenBank/DDBJ databases">
        <title>Whole genome sequence of Sphaerotilus sp. FB-5.</title>
        <authorList>
            <person name="Takeda M."/>
            <person name="Narihara S."/>
            <person name="Akimoto M."/>
            <person name="Akimoto R."/>
            <person name="Nishiyashiki S."/>
            <person name="Murakami T."/>
        </authorList>
    </citation>
    <scope>NUCLEOTIDE SEQUENCE</scope>
    <source>
        <strain evidence="3">FB-5</strain>
    </source>
</reference>
<dbReference type="Proteomes" id="UP001057498">
    <property type="component" value="Chromosome"/>
</dbReference>
<accession>A0ABN6PQX3</accession>
<name>A0ABN6PQX3_9BURK</name>
<comment type="function">
    <text evidence="2">Antitoxin component of a type II toxin-antitoxin (TA) system.</text>
</comment>
<sequence length="83" mass="8775">MLTVNVHDAKTRLSRLLAEVEKGESVVIARAGRPIATLTAYQPPARRVASPGSMAGKIAMSDDFDEPLDDLFDALKPGDAPAA</sequence>
<gene>
    <name evidence="3" type="ORF">CATMQ487_45460</name>
</gene>
<organism evidence="3 4">
    <name type="scientific">Sphaerotilus microaerophilus</name>
    <dbReference type="NCBI Taxonomy" id="2914710"/>
    <lineage>
        <taxon>Bacteria</taxon>
        <taxon>Pseudomonadati</taxon>
        <taxon>Pseudomonadota</taxon>
        <taxon>Betaproteobacteria</taxon>
        <taxon>Burkholderiales</taxon>
        <taxon>Sphaerotilaceae</taxon>
        <taxon>Sphaerotilus</taxon>
    </lineage>
</organism>
<dbReference type="Gene3D" id="3.40.1620.10">
    <property type="entry name" value="YefM-like domain"/>
    <property type="match status" value="1"/>
</dbReference>
<proteinExistence type="inferred from homology"/>
<dbReference type="SUPFAM" id="SSF143120">
    <property type="entry name" value="YefM-like"/>
    <property type="match status" value="1"/>
</dbReference>
<evidence type="ECO:0000313" key="3">
    <source>
        <dbReference type="EMBL" id="BDI07576.1"/>
    </source>
</evidence>
<dbReference type="Pfam" id="PF02604">
    <property type="entry name" value="PhdYeFM_antitox"/>
    <property type="match status" value="1"/>
</dbReference>
<dbReference type="RefSeq" id="WP_251970757.1">
    <property type="nucleotide sequence ID" value="NZ_AP025730.1"/>
</dbReference>